<dbReference type="SUPFAM" id="SSF51556">
    <property type="entry name" value="Metallo-dependent hydrolases"/>
    <property type="match status" value="1"/>
</dbReference>
<accession>A0ABS2R839</accession>
<dbReference type="Gene3D" id="3.20.20.140">
    <property type="entry name" value="Metal-dependent hydrolases"/>
    <property type="match status" value="1"/>
</dbReference>
<dbReference type="EMBL" id="JAFBFH010000011">
    <property type="protein sequence ID" value="MBM7715018.1"/>
    <property type="molecule type" value="Genomic_DNA"/>
</dbReference>
<evidence type="ECO:0000313" key="2">
    <source>
        <dbReference type="Proteomes" id="UP000823485"/>
    </source>
</evidence>
<dbReference type="Proteomes" id="UP000823485">
    <property type="component" value="Unassembled WGS sequence"/>
</dbReference>
<dbReference type="PROSITE" id="PS51365">
    <property type="entry name" value="RENAL_DIPEPTIDASE_2"/>
    <property type="match status" value="1"/>
</dbReference>
<dbReference type="RefSeq" id="WP_077112983.1">
    <property type="nucleotide sequence ID" value="NZ_JAFBFH010000011.1"/>
</dbReference>
<keyword evidence="1" id="KW-0378">Hydrolase</keyword>
<dbReference type="GO" id="GO:0016805">
    <property type="term" value="F:dipeptidase activity"/>
    <property type="evidence" value="ECO:0007669"/>
    <property type="project" value="UniProtKB-KW"/>
</dbReference>
<dbReference type="InterPro" id="IPR008257">
    <property type="entry name" value="Pept_M19"/>
</dbReference>
<gene>
    <name evidence="1" type="ORF">JOC94_001990</name>
</gene>
<name>A0ABS2R839_9BACI</name>
<keyword evidence="2" id="KW-1185">Reference proteome</keyword>
<dbReference type="EC" id="3.4.13.19" evidence="1"/>
<comment type="caution">
    <text evidence="1">The sequence shown here is derived from an EMBL/GenBank/DDBJ whole genome shotgun (WGS) entry which is preliminary data.</text>
</comment>
<organism evidence="1 2">
    <name type="scientific">Siminovitchia thermophila</name>
    <dbReference type="NCBI Taxonomy" id="1245522"/>
    <lineage>
        <taxon>Bacteria</taxon>
        <taxon>Bacillati</taxon>
        <taxon>Bacillota</taxon>
        <taxon>Bacilli</taxon>
        <taxon>Bacillales</taxon>
        <taxon>Bacillaceae</taxon>
        <taxon>Siminovitchia</taxon>
    </lineage>
</organism>
<evidence type="ECO:0000313" key="1">
    <source>
        <dbReference type="EMBL" id="MBM7715018.1"/>
    </source>
</evidence>
<reference evidence="1 2" key="1">
    <citation type="submission" date="2021-01" db="EMBL/GenBank/DDBJ databases">
        <title>Genomic Encyclopedia of Type Strains, Phase IV (KMG-IV): sequencing the most valuable type-strain genomes for metagenomic binning, comparative biology and taxonomic classification.</title>
        <authorList>
            <person name="Goeker M."/>
        </authorList>
    </citation>
    <scope>NUCLEOTIDE SEQUENCE [LARGE SCALE GENOMIC DNA]</scope>
    <source>
        <strain evidence="1 2">DSM 105453</strain>
    </source>
</reference>
<keyword evidence="1" id="KW-0224">Dipeptidase</keyword>
<dbReference type="PANTHER" id="PTHR10443">
    <property type="entry name" value="MICROSOMAL DIPEPTIDASE"/>
    <property type="match status" value="1"/>
</dbReference>
<keyword evidence="1" id="KW-0645">Protease</keyword>
<dbReference type="InterPro" id="IPR032466">
    <property type="entry name" value="Metal_Hydrolase"/>
</dbReference>
<dbReference type="PANTHER" id="PTHR10443:SF12">
    <property type="entry name" value="DIPEPTIDASE"/>
    <property type="match status" value="1"/>
</dbReference>
<sequence>MESDNQQLVIDGCMYPVGDFEGCSESVQKSKMNAFFLTLLSFEGFSETIRSIANIYNVVDQQEKTLGVARTYAELQKNAAAGKKSIILTFQEPYPIGNSLNNLRAFYEMGVRVVQLTYNKANYIGSGCTETIDRGLTDFGREMIHEMNRLGMLIDVSHSSKLTTLSAIQESESPVVFSHANVKRISHIPRNKTDEEIKLLAEKGGVMGLTPWAPLCWKGEINQQPTLDDYLDHVEYVIDLAGIDHVGYGSDAPPDDKIDTPGVLEQATLYPEVVGKYYSSVSEDFSLAHAKDFKGSKELDHVMMGLKKRGYSDDDVDKFIGGNFARVIKQVWK</sequence>
<proteinExistence type="predicted"/>
<protein>
    <submittedName>
        <fullName evidence="1">Membrane dipeptidase</fullName>
        <ecNumber evidence="1">3.4.13.19</ecNumber>
    </submittedName>
</protein>
<dbReference type="Pfam" id="PF01244">
    <property type="entry name" value="Peptidase_M19"/>
    <property type="match status" value="1"/>
</dbReference>